<dbReference type="InterPro" id="IPR041542">
    <property type="entry name" value="GH43_C2"/>
</dbReference>
<protein>
    <submittedName>
        <fullName evidence="2">Glycoside hydrolase</fullName>
    </submittedName>
</protein>
<dbReference type="Pfam" id="PF17851">
    <property type="entry name" value="GH43_C2"/>
    <property type="match status" value="1"/>
</dbReference>
<accession>A0A7K3PWG7</accession>
<name>A0A7K3PWG7_9ACTN</name>
<dbReference type="Proteomes" id="UP000470446">
    <property type="component" value="Unassembled WGS sequence"/>
</dbReference>
<keyword evidence="2" id="KW-0378">Hydrolase</keyword>
<comment type="caution">
    <text evidence="2">The sequence shown here is derived from an EMBL/GenBank/DDBJ whole genome shotgun (WGS) entry which is preliminary data.</text>
</comment>
<dbReference type="GO" id="GO:0016787">
    <property type="term" value="F:hydrolase activity"/>
    <property type="evidence" value="ECO:0007669"/>
    <property type="project" value="UniProtKB-KW"/>
</dbReference>
<evidence type="ECO:0000259" key="1">
    <source>
        <dbReference type="Pfam" id="PF17851"/>
    </source>
</evidence>
<feature type="non-terminal residue" evidence="2">
    <location>
        <position position="1"/>
    </location>
</feature>
<dbReference type="EMBL" id="JAAGMA010000969">
    <property type="protein sequence ID" value="NEB14290.1"/>
    <property type="molecule type" value="Genomic_DNA"/>
</dbReference>
<proteinExistence type="predicted"/>
<dbReference type="Gene3D" id="2.60.120.200">
    <property type="match status" value="1"/>
</dbReference>
<dbReference type="SUPFAM" id="SSF49899">
    <property type="entry name" value="Concanavalin A-like lectins/glucanases"/>
    <property type="match status" value="1"/>
</dbReference>
<reference evidence="2 3" key="1">
    <citation type="submission" date="2020-01" db="EMBL/GenBank/DDBJ databases">
        <title>Insect and environment-associated Actinomycetes.</title>
        <authorList>
            <person name="Currrie C."/>
            <person name="Chevrette M."/>
            <person name="Carlson C."/>
            <person name="Stubbendieck R."/>
            <person name="Wendt-Pienkowski E."/>
        </authorList>
    </citation>
    <scope>NUCLEOTIDE SEQUENCE [LARGE SCALE GENOMIC DNA]</scope>
    <source>
        <strain evidence="2 3">SID14163</strain>
    </source>
</reference>
<evidence type="ECO:0000313" key="2">
    <source>
        <dbReference type="EMBL" id="NEB14290.1"/>
    </source>
</evidence>
<dbReference type="AlphaFoldDB" id="A0A7K3PWG7"/>
<evidence type="ECO:0000313" key="3">
    <source>
        <dbReference type="Proteomes" id="UP000470446"/>
    </source>
</evidence>
<feature type="domain" description="Beta-xylosidase C-terminal Concanavalin A-like" evidence="1">
    <location>
        <begin position="6"/>
        <end position="144"/>
    </location>
</feature>
<gene>
    <name evidence="2" type="ORF">G3I32_36615</name>
</gene>
<dbReference type="InterPro" id="IPR013320">
    <property type="entry name" value="ConA-like_dom_sf"/>
</dbReference>
<organism evidence="2 3">
    <name type="scientific">Streptomyces coelicoflavus</name>
    <dbReference type="NCBI Taxonomy" id="285562"/>
    <lineage>
        <taxon>Bacteria</taxon>
        <taxon>Bacillati</taxon>
        <taxon>Actinomycetota</taxon>
        <taxon>Actinomycetes</taxon>
        <taxon>Kitasatosporales</taxon>
        <taxon>Streptomycetaceae</taxon>
        <taxon>Streptomyces</taxon>
    </lineage>
</organism>
<sequence>FPGEPSVVEVELRLDSEEPGARAGLAVLGDAYRWIGLQRDTDGTVHLVHRFAESVAEAERDADRPRPAPGGRARLRIETVPGARCRFSYDLGDGDPGEGPPPVPVGREFAATPWRWVGALLGLFALAPAGRGPAGTATFTGFRVGPH</sequence>